<dbReference type="EMBL" id="RCHE01000031">
    <property type="protein sequence ID" value="RLL41966.1"/>
    <property type="molecule type" value="Genomic_DNA"/>
</dbReference>
<sequence length="172" mass="18752">MNKVYSLLAFILVTNAAYAQDNSFLPEAKLKQGDAQTLNLGVGFTQKMIHLNTEWVNPYGIAYVKGGVYLNDDHTAGGQVGFRYPVQFTGKDKNGYYLGVYAGHIDSKKVDNSYESRLGGGVDLAYVMMSRERISTFSVGIGAGEKLTNQDGTVAAETKPQLQFSYTISIGL</sequence>
<evidence type="ECO:0000313" key="6">
    <source>
        <dbReference type="Proteomes" id="UP000273105"/>
    </source>
</evidence>
<organism evidence="2 7">
    <name type="scientific">Acinetobacter cumulans</name>
    <dbReference type="NCBI Taxonomy" id="2136182"/>
    <lineage>
        <taxon>Bacteria</taxon>
        <taxon>Pseudomonadati</taxon>
        <taxon>Pseudomonadota</taxon>
        <taxon>Gammaproteobacteria</taxon>
        <taxon>Moraxellales</taxon>
        <taxon>Moraxellaceae</taxon>
        <taxon>Acinetobacter</taxon>
    </lineage>
</organism>
<feature type="chain" id="PRO_5044588297" description="DUF3575 domain-containing protein" evidence="1">
    <location>
        <begin position="20"/>
        <end position="172"/>
    </location>
</feature>
<evidence type="ECO:0000313" key="2">
    <source>
        <dbReference type="EMBL" id="RKG55842.1"/>
    </source>
</evidence>
<accession>A0A3A8G9X6</accession>
<protein>
    <recommendedName>
        <fullName evidence="8">DUF3575 domain-containing protein</fullName>
    </recommendedName>
</protein>
<name>A0A3A8G9X6_9GAMM</name>
<dbReference type="Proteomes" id="UP000281084">
    <property type="component" value="Unassembled WGS sequence"/>
</dbReference>
<dbReference type="Proteomes" id="UP000267166">
    <property type="component" value="Unassembled WGS sequence"/>
</dbReference>
<keyword evidence="1" id="KW-0732">Signal</keyword>
<evidence type="ECO:0000313" key="7">
    <source>
        <dbReference type="Proteomes" id="UP000281084"/>
    </source>
</evidence>
<evidence type="ECO:0000313" key="5">
    <source>
        <dbReference type="Proteomes" id="UP000267166"/>
    </source>
</evidence>
<evidence type="ECO:0000313" key="3">
    <source>
        <dbReference type="EMBL" id="RLL33060.1"/>
    </source>
</evidence>
<evidence type="ECO:0000313" key="4">
    <source>
        <dbReference type="EMBL" id="RLL41966.1"/>
    </source>
</evidence>
<comment type="caution">
    <text evidence="2">The sequence shown here is derived from an EMBL/GenBank/DDBJ whole genome shotgun (WGS) entry which is preliminary data.</text>
</comment>
<dbReference type="EMBL" id="RAXZ01000001">
    <property type="protein sequence ID" value="RKG55842.1"/>
    <property type="molecule type" value="Genomic_DNA"/>
</dbReference>
<dbReference type="RefSeq" id="WP_106986143.1">
    <property type="nucleotide sequence ID" value="NZ_CP035934.2"/>
</dbReference>
<gene>
    <name evidence="2" type="ORF">D7V64_01290</name>
    <name evidence="4" type="ORF">D9K79_12395</name>
    <name evidence="3" type="ORF">D9K80_13430</name>
</gene>
<feature type="signal peptide" evidence="1">
    <location>
        <begin position="1"/>
        <end position="19"/>
    </location>
</feature>
<keyword evidence="6" id="KW-1185">Reference proteome</keyword>
<dbReference type="Proteomes" id="UP000273105">
    <property type="component" value="Unassembled WGS sequence"/>
</dbReference>
<evidence type="ECO:0008006" key="8">
    <source>
        <dbReference type="Google" id="ProtNLM"/>
    </source>
</evidence>
<accession>A0A498D5P5</accession>
<evidence type="ECO:0000256" key="1">
    <source>
        <dbReference type="SAM" id="SignalP"/>
    </source>
</evidence>
<dbReference type="AlphaFoldDB" id="A0A3A8G9X6"/>
<reference evidence="5 6" key="1">
    <citation type="submission" date="2018-09" db="EMBL/GenBank/DDBJ databases">
        <title>The draft genome of Acinetobacter sp. strains.</title>
        <authorList>
            <person name="Qin J."/>
            <person name="Feng Y."/>
            <person name="Zong Z."/>
        </authorList>
    </citation>
    <scope>NUCLEOTIDE SEQUENCE [LARGE SCALE GENOMIC DNA]</scope>
    <source>
        <strain evidence="4 6">WCHAc060001</strain>
        <strain evidence="3 5">WCHAc060003</strain>
    </source>
</reference>
<proteinExistence type="predicted"/>
<dbReference type="EMBL" id="RCHD01000035">
    <property type="protein sequence ID" value="RLL33060.1"/>
    <property type="molecule type" value="Genomic_DNA"/>
</dbReference>
<reference evidence="2 7" key="2">
    <citation type="submission" date="2018-09" db="EMBL/GenBank/DDBJ databases">
        <title>The draft genome of Acinetobacter spp. strains.</title>
        <authorList>
            <person name="Qin J."/>
            <person name="Feng Y."/>
            <person name="Zong Z."/>
        </authorList>
    </citation>
    <scope>NUCLEOTIDE SEQUENCE [LARGE SCALE GENOMIC DNA]</scope>
    <source>
        <strain evidence="2 7">WCHAc060002</strain>
    </source>
</reference>